<dbReference type="Pfam" id="PF08208">
    <property type="entry name" value="RNA_polI_A34"/>
    <property type="match status" value="1"/>
</dbReference>
<name>A0A8S3ZIH8_9EUPU</name>
<dbReference type="Gene3D" id="6.20.250.70">
    <property type="match status" value="1"/>
</dbReference>
<accession>A0A8S3ZIH8</accession>
<feature type="compositionally biased region" description="Basic and acidic residues" evidence="1">
    <location>
        <begin position="181"/>
        <end position="190"/>
    </location>
</feature>
<keyword evidence="3" id="KW-1185">Reference proteome</keyword>
<protein>
    <submittedName>
        <fullName evidence="2">Uncharacterized protein</fullName>
    </submittedName>
</protein>
<dbReference type="Proteomes" id="UP000678393">
    <property type="component" value="Unassembled WGS sequence"/>
</dbReference>
<feature type="compositionally biased region" description="Polar residues" evidence="1">
    <location>
        <begin position="108"/>
        <end position="124"/>
    </location>
</feature>
<evidence type="ECO:0000256" key="1">
    <source>
        <dbReference type="SAM" id="MobiDB-lite"/>
    </source>
</evidence>
<evidence type="ECO:0000313" key="3">
    <source>
        <dbReference type="Proteomes" id="UP000678393"/>
    </source>
</evidence>
<sequence>MSFQVPPDFKEDKQLFLDVGDSENTDVFLLRVPKGFDITRLDGVEFSNNEIKEIGVEEGANQLTCVYELGAFCGKGLDLSALIKSGQTVALGSPISEFVAVNKSYRSNVVSPPSSQKGEASTSVPMPDGLRVRFTPFGAGTPFRHTSGVKKKKKRKRKHSDNTLTEVSTPDILHMHKRRKLETEADSPQHEHRHKKHKHKKKER</sequence>
<feature type="region of interest" description="Disordered" evidence="1">
    <location>
        <begin position="108"/>
        <end position="204"/>
    </location>
</feature>
<feature type="compositionally biased region" description="Basic residues" evidence="1">
    <location>
        <begin position="147"/>
        <end position="159"/>
    </location>
</feature>
<dbReference type="OrthoDB" id="10071093at2759"/>
<evidence type="ECO:0000313" key="2">
    <source>
        <dbReference type="EMBL" id="CAG5126721.1"/>
    </source>
</evidence>
<organism evidence="2 3">
    <name type="scientific">Candidula unifasciata</name>
    <dbReference type="NCBI Taxonomy" id="100452"/>
    <lineage>
        <taxon>Eukaryota</taxon>
        <taxon>Metazoa</taxon>
        <taxon>Spiralia</taxon>
        <taxon>Lophotrochozoa</taxon>
        <taxon>Mollusca</taxon>
        <taxon>Gastropoda</taxon>
        <taxon>Heterobranchia</taxon>
        <taxon>Euthyneura</taxon>
        <taxon>Panpulmonata</taxon>
        <taxon>Eupulmonata</taxon>
        <taxon>Stylommatophora</taxon>
        <taxon>Helicina</taxon>
        <taxon>Helicoidea</taxon>
        <taxon>Geomitridae</taxon>
        <taxon>Candidula</taxon>
    </lineage>
</organism>
<dbReference type="AlphaFoldDB" id="A0A8S3ZIH8"/>
<dbReference type="InterPro" id="IPR013240">
    <property type="entry name" value="DNA-dir_RNA_pol1_su_RPA34"/>
</dbReference>
<reference evidence="2" key="1">
    <citation type="submission" date="2021-04" db="EMBL/GenBank/DDBJ databases">
        <authorList>
            <consortium name="Molecular Ecology Group"/>
        </authorList>
    </citation>
    <scope>NUCLEOTIDE SEQUENCE</scope>
</reference>
<proteinExistence type="predicted"/>
<dbReference type="GO" id="GO:0006360">
    <property type="term" value="P:transcription by RNA polymerase I"/>
    <property type="evidence" value="ECO:0007669"/>
    <property type="project" value="InterPro"/>
</dbReference>
<feature type="compositionally biased region" description="Basic residues" evidence="1">
    <location>
        <begin position="191"/>
        <end position="204"/>
    </location>
</feature>
<gene>
    <name evidence="2" type="ORF">CUNI_LOCUS12279</name>
</gene>
<dbReference type="EMBL" id="CAJHNH020002446">
    <property type="protein sequence ID" value="CAG5126721.1"/>
    <property type="molecule type" value="Genomic_DNA"/>
</dbReference>
<comment type="caution">
    <text evidence="2">The sequence shown here is derived from an EMBL/GenBank/DDBJ whole genome shotgun (WGS) entry which is preliminary data.</text>
</comment>